<dbReference type="GO" id="GO:0016020">
    <property type="term" value="C:membrane"/>
    <property type="evidence" value="ECO:0007669"/>
    <property type="project" value="UniProtKB-SubCell"/>
</dbReference>
<feature type="region of interest" description="Disordered" evidence="5">
    <location>
        <begin position="114"/>
        <end position="161"/>
    </location>
</feature>
<evidence type="ECO:0000256" key="2">
    <source>
        <dbReference type="ARBA" id="ARBA00022692"/>
    </source>
</evidence>
<dbReference type="GO" id="GO:0005783">
    <property type="term" value="C:endoplasmic reticulum"/>
    <property type="evidence" value="ECO:0007669"/>
    <property type="project" value="TreeGrafter"/>
</dbReference>
<dbReference type="RefSeq" id="XP_026746288.1">
    <property type="nucleotide sequence ID" value="XM_026890487.1"/>
</dbReference>
<keyword evidence="3 6" id="KW-1133">Transmembrane helix</keyword>
<feature type="transmembrane region" description="Helical" evidence="6">
    <location>
        <begin position="188"/>
        <end position="213"/>
    </location>
</feature>
<dbReference type="Pfam" id="PF01027">
    <property type="entry name" value="Bax1-I"/>
    <property type="match status" value="1"/>
</dbReference>
<dbReference type="PANTHER" id="PTHR23291:SF127">
    <property type="entry name" value="PROTEIN LIFEGUARD 1-LIKE"/>
    <property type="match status" value="1"/>
</dbReference>
<evidence type="ECO:0000256" key="3">
    <source>
        <dbReference type="ARBA" id="ARBA00022989"/>
    </source>
</evidence>
<dbReference type="KEGG" id="tnl:113507612"/>
<proteinExistence type="predicted"/>
<dbReference type="InterPro" id="IPR006214">
    <property type="entry name" value="Bax_inhibitor_1-related"/>
</dbReference>
<evidence type="ECO:0000313" key="12">
    <source>
        <dbReference type="RefSeq" id="XP_026746287.1"/>
    </source>
</evidence>
<evidence type="ECO:0000313" key="10">
    <source>
        <dbReference type="RefSeq" id="XP_026746284.1"/>
    </source>
</evidence>
<dbReference type="GO" id="GO:2001234">
    <property type="term" value="P:negative regulation of apoptotic signaling pathway"/>
    <property type="evidence" value="ECO:0007669"/>
    <property type="project" value="TreeGrafter"/>
</dbReference>
<name>A0A7E5WZG8_TRINI</name>
<evidence type="ECO:0000313" key="16">
    <source>
        <dbReference type="RefSeq" id="XP_026746291.1"/>
    </source>
</evidence>
<dbReference type="OrthoDB" id="7933078at2759"/>
<dbReference type="RefSeq" id="XP_026746290.1">
    <property type="nucleotide sequence ID" value="XM_026890489.1"/>
</dbReference>
<dbReference type="RefSeq" id="XP_026746286.1">
    <property type="nucleotide sequence ID" value="XM_026890485.1"/>
</dbReference>
<feature type="transmembrane region" description="Helical" evidence="6">
    <location>
        <begin position="219"/>
        <end position="241"/>
    </location>
</feature>
<sequence length="403" mass="44241">MSYNNFNKGDLNYGENADHQTNVQEDPNTTIDMVLVKKEEAVRQRQSLNSESKNFVCVDVDDSIGPSAFKNDKLSVDIVQLNDTDVKTSVTNVERKKFTVLGLYDYIFGAAPPPPNQGRWGQGQGFWSQPPPPQQQSYWNQYGPSQLAGPSPGPQGPMEAQGQGYGGFGGRDAWGTPLMYDPGSRNSFVALVMSIVFVMIIVTAGFIAIVLATPDYKEFFISSGWLTLLPALCGIILVNYAMMCSPCARRPPCNFLLLLIATASMSVIAAKISSHYRTEIILYAVLATGAVVFVCILLACSKFDFTSWMLYVILIATGFSVVIMIVIITMMVTGTMMKPVLITILVIGTLIQIVMLTMNLQMVLGGRTIEICEEDYALASFLIYTSILDVFLKMMQIIGLANN</sequence>
<dbReference type="Proteomes" id="UP000322000">
    <property type="component" value="Unplaced"/>
</dbReference>
<feature type="transmembrane region" description="Helical" evidence="6">
    <location>
        <begin position="308"/>
        <end position="334"/>
    </location>
</feature>
<dbReference type="RefSeq" id="XP_026746287.1">
    <property type="nucleotide sequence ID" value="XM_026890486.1"/>
</dbReference>
<comment type="subcellular location">
    <subcellularLocation>
        <location evidence="1">Membrane</location>
        <topology evidence="1">Multi-pass membrane protein</topology>
    </subcellularLocation>
</comment>
<dbReference type="RefSeq" id="XP_026746289.1">
    <property type="nucleotide sequence ID" value="XM_026890488.1"/>
</dbReference>
<dbReference type="RefSeq" id="XP_026746284.1">
    <property type="nucleotide sequence ID" value="XM_026890483.1"/>
</dbReference>
<dbReference type="GO" id="GO:0005794">
    <property type="term" value="C:Golgi apparatus"/>
    <property type="evidence" value="ECO:0007669"/>
    <property type="project" value="TreeGrafter"/>
</dbReference>
<accession>A0A7E5WZG8</accession>
<organism evidence="7 13">
    <name type="scientific">Trichoplusia ni</name>
    <name type="common">Cabbage looper</name>
    <dbReference type="NCBI Taxonomy" id="7111"/>
    <lineage>
        <taxon>Eukaryota</taxon>
        <taxon>Metazoa</taxon>
        <taxon>Ecdysozoa</taxon>
        <taxon>Arthropoda</taxon>
        <taxon>Hexapoda</taxon>
        <taxon>Insecta</taxon>
        <taxon>Pterygota</taxon>
        <taxon>Neoptera</taxon>
        <taxon>Endopterygota</taxon>
        <taxon>Lepidoptera</taxon>
        <taxon>Glossata</taxon>
        <taxon>Ditrysia</taxon>
        <taxon>Noctuoidea</taxon>
        <taxon>Noctuidae</taxon>
        <taxon>Plusiinae</taxon>
        <taxon>Trichoplusia</taxon>
    </lineage>
</organism>
<dbReference type="RefSeq" id="XP_026746283.1">
    <property type="nucleotide sequence ID" value="XM_026890482.1"/>
</dbReference>
<dbReference type="PANTHER" id="PTHR23291">
    <property type="entry name" value="BAX INHIBITOR-RELATED"/>
    <property type="match status" value="1"/>
</dbReference>
<feature type="transmembrane region" description="Helical" evidence="6">
    <location>
        <begin position="340"/>
        <end position="364"/>
    </location>
</feature>
<dbReference type="RefSeq" id="XP_026746291.1">
    <property type="nucleotide sequence ID" value="XM_026890490.1"/>
</dbReference>
<evidence type="ECO:0000313" key="7">
    <source>
        <dbReference type="Proteomes" id="UP000322000"/>
    </source>
</evidence>
<evidence type="ECO:0000256" key="1">
    <source>
        <dbReference type="ARBA" id="ARBA00004141"/>
    </source>
</evidence>
<protein>
    <submittedName>
        <fullName evidence="8 9">Uncharacterized protein LOC113507612 isoform X1</fullName>
    </submittedName>
</protein>
<evidence type="ECO:0000256" key="6">
    <source>
        <dbReference type="SAM" id="Phobius"/>
    </source>
</evidence>
<feature type="transmembrane region" description="Helical" evidence="6">
    <location>
        <begin position="280"/>
        <end position="301"/>
    </location>
</feature>
<feature type="transmembrane region" description="Helical" evidence="6">
    <location>
        <begin position="376"/>
        <end position="398"/>
    </location>
</feature>
<evidence type="ECO:0000313" key="8">
    <source>
        <dbReference type="RefSeq" id="XP_026746282.1"/>
    </source>
</evidence>
<keyword evidence="2 6" id="KW-0812">Transmembrane</keyword>
<keyword evidence="4 6" id="KW-0472">Membrane</keyword>
<dbReference type="AlphaFoldDB" id="A0A7E5WZG8"/>
<evidence type="ECO:0000313" key="15">
    <source>
        <dbReference type="RefSeq" id="XP_026746290.1"/>
    </source>
</evidence>
<evidence type="ECO:0000256" key="5">
    <source>
        <dbReference type="SAM" id="MobiDB-lite"/>
    </source>
</evidence>
<evidence type="ECO:0000313" key="14">
    <source>
        <dbReference type="RefSeq" id="XP_026746289.1"/>
    </source>
</evidence>
<dbReference type="RefSeq" id="XP_026746282.1">
    <property type="nucleotide sequence ID" value="XM_026890481.1"/>
</dbReference>
<dbReference type="GeneID" id="113507612"/>
<evidence type="ECO:0000256" key="4">
    <source>
        <dbReference type="ARBA" id="ARBA00023136"/>
    </source>
</evidence>
<evidence type="ECO:0000313" key="13">
    <source>
        <dbReference type="RefSeq" id="XP_026746288.1"/>
    </source>
</evidence>
<evidence type="ECO:0000313" key="11">
    <source>
        <dbReference type="RefSeq" id="XP_026746286.1"/>
    </source>
</evidence>
<gene>
    <name evidence="8 9 10 11 12 13 14 15 16" type="primary">LOC113507612</name>
</gene>
<keyword evidence="7" id="KW-1185">Reference proteome</keyword>
<feature type="transmembrane region" description="Helical" evidence="6">
    <location>
        <begin position="253"/>
        <end position="274"/>
    </location>
</feature>
<reference evidence="8 9" key="1">
    <citation type="submission" date="2025-04" db="UniProtKB">
        <authorList>
            <consortium name="RefSeq"/>
        </authorList>
    </citation>
    <scope>IDENTIFICATION</scope>
</reference>
<evidence type="ECO:0000313" key="9">
    <source>
        <dbReference type="RefSeq" id="XP_026746283.1"/>
    </source>
</evidence>
<feature type="region of interest" description="Disordered" evidence="5">
    <location>
        <begin position="1"/>
        <end position="24"/>
    </location>
</feature>